<keyword evidence="15" id="KW-1185">Reference proteome</keyword>
<dbReference type="InterPro" id="IPR036523">
    <property type="entry name" value="SurE-like_sf"/>
</dbReference>
<evidence type="ECO:0000256" key="6">
    <source>
        <dbReference type="ARBA" id="ARBA00022838"/>
    </source>
</evidence>
<dbReference type="AlphaFoldDB" id="A0A1C7MCH2"/>
<dbReference type="Pfam" id="PF08234">
    <property type="entry name" value="Spindle_Spc25"/>
    <property type="match status" value="1"/>
</dbReference>
<evidence type="ECO:0000256" key="2">
    <source>
        <dbReference type="ARBA" id="ARBA00006379"/>
    </source>
</evidence>
<dbReference type="PANTHER" id="PTHR14281:SF0">
    <property type="entry name" value="KINETOCHORE PROTEIN SPC25"/>
    <property type="match status" value="1"/>
</dbReference>
<dbReference type="GO" id="GO:0051301">
    <property type="term" value="P:cell division"/>
    <property type="evidence" value="ECO:0007669"/>
    <property type="project" value="UniProtKB-KW"/>
</dbReference>
<dbReference type="InterPro" id="IPR002828">
    <property type="entry name" value="SurE-like_Pase/nucleotidase"/>
</dbReference>
<dbReference type="GO" id="GO:0007059">
    <property type="term" value="P:chromosome segregation"/>
    <property type="evidence" value="ECO:0007669"/>
    <property type="project" value="InterPro"/>
</dbReference>
<dbReference type="PANTHER" id="PTHR14281">
    <property type="entry name" value="KINETOCHORE PROTEIN SPC25-RELATED"/>
    <property type="match status" value="1"/>
</dbReference>
<feature type="region of interest" description="Disordered" evidence="11">
    <location>
        <begin position="412"/>
        <end position="439"/>
    </location>
</feature>
<evidence type="ECO:0000256" key="1">
    <source>
        <dbReference type="ARBA" id="ARBA00004629"/>
    </source>
</evidence>
<keyword evidence="8" id="KW-0131">Cell cycle</keyword>
<sequence>MAQVLRVPKLDLPTILAAQNPQIDLRLEAYEASTRNFLKAISNYTQRALTEITNRKNAHVVEKKRVQEKIQQIESETNQCKVKEIELIAVLDKEQEEKKEAESSVAAFRRQLASIKEKCASVDVEIEQHRIITANLSREREREQSILGAHASRTVPELAHCEHVLQCAVEGIDKDKLLIQFSHIDPTDLNREFSLVIDVSSRSYKVPTTTPFLPTLPILLDELNENRDVYAFIKHVRQAFSSNQPTHLTFVALSFQNMKYSWASLLSILSVVAGINATQKIILANDDGWATSTIRALYDSFNAANFNVILSAPASDQSGTGSTSAIPTNRKTPCEFNSCPANSGPEGFNATDPRLNWVNSYPVDAVRWATETLAPQFWGMHLRSSLLVALTSEAIWDIRPAPEVYLQAARADAKASPPLTSQPTSPRGPQHHAPPQHLRVPALPLLPPGVTLNVNYPAVTGGCTAVSDFKWVLTRLQVTNAVDVETCGSNKLPKDQAVVEADGCYISVSVVNATTKMDVDAATQGAVYDRLSGMWSCIP</sequence>
<feature type="coiled-coil region" evidence="10">
    <location>
        <begin position="56"/>
        <end position="118"/>
    </location>
</feature>
<evidence type="ECO:0000256" key="8">
    <source>
        <dbReference type="ARBA" id="ARBA00023306"/>
    </source>
</evidence>
<dbReference type="EMBL" id="LUGG01000005">
    <property type="protein sequence ID" value="OBZ74623.1"/>
    <property type="molecule type" value="Genomic_DNA"/>
</dbReference>
<comment type="similarity">
    <text evidence="2">Belongs to the SPC25 family.</text>
</comment>
<dbReference type="InterPro" id="IPR045143">
    <property type="entry name" value="Spc25"/>
</dbReference>
<evidence type="ECO:0000313" key="14">
    <source>
        <dbReference type="EMBL" id="OBZ74623.1"/>
    </source>
</evidence>
<evidence type="ECO:0000256" key="5">
    <source>
        <dbReference type="ARBA" id="ARBA00022776"/>
    </source>
</evidence>
<proteinExistence type="inferred from homology"/>
<keyword evidence="3" id="KW-0158">Chromosome</keyword>
<keyword evidence="6" id="KW-0995">Kinetochore</keyword>
<dbReference type="OrthoDB" id="4056921at2759"/>
<dbReference type="GO" id="GO:0016787">
    <property type="term" value="F:hydrolase activity"/>
    <property type="evidence" value="ECO:0007669"/>
    <property type="project" value="InterPro"/>
</dbReference>
<feature type="domain" description="Chromosome segregation protein Spc25 C-terminal" evidence="13">
    <location>
        <begin position="172"/>
        <end position="240"/>
    </location>
</feature>
<evidence type="ECO:0000256" key="7">
    <source>
        <dbReference type="ARBA" id="ARBA00023054"/>
    </source>
</evidence>
<name>A0A1C7MCH2_GRIFR</name>
<feature type="compositionally biased region" description="Polar residues" evidence="11">
    <location>
        <begin position="418"/>
        <end position="427"/>
    </location>
</feature>
<dbReference type="CDD" id="cd23784">
    <property type="entry name" value="RWD_Spc25"/>
    <property type="match status" value="1"/>
</dbReference>
<dbReference type="GO" id="GO:0031262">
    <property type="term" value="C:Ndc80 complex"/>
    <property type="evidence" value="ECO:0007669"/>
    <property type="project" value="InterPro"/>
</dbReference>
<dbReference type="Gene3D" id="3.30.457.50">
    <property type="entry name" value="Chromosome segregation protein Spc25"/>
    <property type="match status" value="1"/>
</dbReference>
<evidence type="ECO:0000256" key="3">
    <source>
        <dbReference type="ARBA" id="ARBA00022454"/>
    </source>
</evidence>
<organism evidence="14 15">
    <name type="scientific">Grifola frondosa</name>
    <name type="common">Maitake</name>
    <name type="synonym">Polyporus frondosus</name>
    <dbReference type="NCBI Taxonomy" id="5627"/>
    <lineage>
        <taxon>Eukaryota</taxon>
        <taxon>Fungi</taxon>
        <taxon>Dikarya</taxon>
        <taxon>Basidiomycota</taxon>
        <taxon>Agaricomycotina</taxon>
        <taxon>Agaricomycetes</taxon>
        <taxon>Polyporales</taxon>
        <taxon>Grifolaceae</taxon>
        <taxon>Grifola</taxon>
    </lineage>
</organism>
<dbReference type="InterPro" id="IPR013255">
    <property type="entry name" value="Spc25_C"/>
</dbReference>
<dbReference type="STRING" id="5627.A0A1C7MCH2"/>
<evidence type="ECO:0000256" key="4">
    <source>
        <dbReference type="ARBA" id="ARBA00022618"/>
    </source>
</evidence>
<keyword evidence="4" id="KW-0132">Cell division</keyword>
<evidence type="ECO:0000313" key="15">
    <source>
        <dbReference type="Proteomes" id="UP000092993"/>
    </source>
</evidence>
<keyword evidence="9" id="KW-0137">Centromere</keyword>
<dbReference type="Proteomes" id="UP000092993">
    <property type="component" value="Unassembled WGS sequence"/>
</dbReference>
<evidence type="ECO:0000259" key="13">
    <source>
        <dbReference type="Pfam" id="PF08234"/>
    </source>
</evidence>
<comment type="caution">
    <text evidence="14">The sequence shown here is derived from an EMBL/GenBank/DDBJ whole genome shotgun (WGS) entry which is preliminary data.</text>
</comment>
<evidence type="ECO:0000256" key="10">
    <source>
        <dbReference type="SAM" id="Coils"/>
    </source>
</evidence>
<evidence type="ECO:0000256" key="11">
    <source>
        <dbReference type="SAM" id="MobiDB-lite"/>
    </source>
</evidence>
<dbReference type="Gene3D" id="3.40.1210.10">
    <property type="entry name" value="Survival protein SurE-like phosphatase/nucleotidase"/>
    <property type="match status" value="1"/>
</dbReference>
<keyword evidence="5" id="KW-0498">Mitosis</keyword>
<keyword evidence="7 10" id="KW-0175">Coiled coil</keyword>
<evidence type="ECO:0000259" key="12">
    <source>
        <dbReference type="Pfam" id="PF01975"/>
    </source>
</evidence>
<feature type="domain" description="Survival protein SurE-like phosphatase/nucleotidase" evidence="12">
    <location>
        <begin position="281"/>
        <end position="375"/>
    </location>
</feature>
<dbReference type="SUPFAM" id="SSF64167">
    <property type="entry name" value="SurE-like"/>
    <property type="match status" value="1"/>
</dbReference>
<dbReference type="Pfam" id="PF01975">
    <property type="entry name" value="SurE"/>
    <property type="match status" value="1"/>
</dbReference>
<evidence type="ECO:0000256" key="9">
    <source>
        <dbReference type="ARBA" id="ARBA00023328"/>
    </source>
</evidence>
<reference evidence="14 15" key="1">
    <citation type="submission" date="2016-03" db="EMBL/GenBank/DDBJ databases">
        <title>Whole genome sequencing of Grifola frondosa 9006-11.</title>
        <authorList>
            <person name="Min B."/>
            <person name="Park H."/>
            <person name="Kim J.-G."/>
            <person name="Cho H."/>
            <person name="Oh Y.-L."/>
            <person name="Kong W.-S."/>
            <person name="Choi I.-G."/>
        </authorList>
    </citation>
    <scope>NUCLEOTIDE SEQUENCE [LARGE SCALE GENOMIC DNA]</scope>
    <source>
        <strain evidence="14 15">9006-11</strain>
    </source>
</reference>
<accession>A0A1C7MCH2</accession>
<protein>
    <submittedName>
        <fullName evidence="14">Putative kinetochore protein SPC25</fullName>
    </submittedName>
</protein>
<gene>
    <name evidence="14" type="primary">SPC25</name>
    <name evidence="14" type="ORF">A0H81_05070</name>
</gene>
<comment type="subcellular location">
    <subcellularLocation>
        <location evidence="1">Chromosome</location>
        <location evidence="1">Centromere</location>
        <location evidence="1">Kinetochore</location>
    </subcellularLocation>
</comment>